<feature type="compositionally biased region" description="Basic and acidic residues" evidence="3">
    <location>
        <begin position="12"/>
        <end position="22"/>
    </location>
</feature>
<dbReference type="KEGG" id="gbc:GbCGDNIH3_0975"/>
<sequence>MCGCLGGKGKRHYDSRTEREPRQASFCEKQPVPRLPQFPCDCHDRALPMNKKKDDGGGLSLPSDSVFCSLHANNSIWQHDKKALRGGKASRDGLEAERIAAQALEADGWQILGRRLRTSAGEIDILAEMDGLLAIVEVKYRPTLSEAAHALGPRQRKRLIAAASYVLAQHPQYGTEGVRFDVIVVDMAGQVRRITDAFRLDEEGWP</sequence>
<evidence type="ECO:0000313" key="5">
    <source>
        <dbReference type="Proteomes" id="UP000019438"/>
    </source>
</evidence>
<dbReference type="GO" id="GO:0004519">
    <property type="term" value="F:endonuclease activity"/>
    <property type="evidence" value="ECO:0007669"/>
    <property type="project" value="UniProtKB-KW"/>
</dbReference>
<accession>A0AAN0RDG2</accession>
<evidence type="ECO:0000256" key="2">
    <source>
        <dbReference type="HAMAP-Rule" id="MF_00048"/>
    </source>
</evidence>
<dbReference type="SUPFAM" id="SSF52980">
    <property type="entry name" value="Restriction endonuclease-like"/>
    <property type="match status" value="1"/>
</dbReference>
<evidence type="ECO:0000256" key="3">
    <source>
        <dbReference type="SAM" id="MobiDB-lite"/>
    </source>
</evidence>
<keyword evidence="4" id="KW-0378">Hydrolase</keyword>
<dbReference type="Pfam" id="PF02021">
    <property type="entry name" value="UPF0102"/>
    <property type="match status" value="1"/>
</dbReference>
<name>A0AAN0RDG2_9PROT</name>
<organism evidence="4 5">
    <name type="scientific">Granulibacter bethesdensis</name>
    <dbReference type="NCBI Taxonomy" id="364410"/>
    <lineage>
        <taxon>Bacteria</taxon>
        <taxon>Pseudomonadati</taxon>
        <taxon>Pseudomonadota</taxon>
        <taxon>Alphaproteobacteria</taxon>
        <taxon>Acetobacterales</taxon>
        <taxon>Acetobacteraceae</taxon>
        <taxon>Granulibacter</taxon>
    </lineage>
</organism>
<feature type="region of interest" description="Disordered" evidence="3">
    <location>
        <begin position="1"/>
        <end position="25"/>
    </location>
</feature>
<protein>
    <recommendedName>
        <fullName evidence="2">UPF0102 protein GbCGDNIH3_0975</fullName>
    </recommendedName>
</protein>
<dbReference type="InterPro" id="IPR011856">
    <property type="entry name" value="tRNA_endonuc-like_dom_sf"/>
</dbReference>
<keyword evidence="4" id="KW-0540">Nuclease</keyword>
<dbReference type="PANTHER" id="PTHR34039:SF1">
    <property type="entry name" value="UPF0102 PROTEIN YRAN"/>
    <property type="match status" value="1"/>
</dbReference>
<gene>
    <name evidence="4" type="ORF">GbCGDNIH3_0975</name>
</gene>
<dbReference type="Proteomes" id="UP000019438">
    <property type="component" value="Chromosome"/>
</dbReference>
<dbReference type="EMBL" id="CP003181">
    <property type="protein sequence ID" value="AHJ62807.1"/>
    <property type="molecule type" value="Genomic_DNA"/>
</dbReference>
<dbReference type="PANTHER" id="PTHR34039">
    <property type="entry name" value="UPF0102 PROTEIN YRAN"/>
    <property type="match status" value="1"/>
</dbReference>
<proteinExistence type="inferred from homology"/>
<reference evidence="5" key="1">
    <citation type="submission" date="2012-06" db="EMBL/GenBank/DDBJ databases">
        <title>Genome analysis of multiple Granulibacter bethesdensis isolates demonstrates substantial genome diversity.</title>
        <authorList>
            <person name="Greenberg D.E."/>
            <person name="Porcella S.F."/>
            <person name="Zarember K."/>
            <person name="Zelazny A.M."/>
            <person name="Bruno D."/>
            <person name="Martens C."/>
            <person name="Barbian K.D."/>
            <person name="Jaske E."/>
            <person name="Holland S.M."/>
        </authorList>
    </citation>
    <scope>NUCLEOTIDE SEQUENCE [LARGE SCALE GENOMIC DNA]</scope>
    <source>
        <strain evidence="5">CGDNIH3</strain>
    </source>
</reference>
<dbReference type="InterPro" id="IPR011335">
    <property type="entry name" value="Restrct_endonuc-II-like"/>
</dbReference>
<dbReference type="Gene3D" id="3.40.1350.10">
    <property type="match status" value="1"/>
</dbReference>
<dbReference type="GO" id="GO:0016787">
    <property type="term" value="F:hydrolase activity"/>
    <property type="evidence" value="ECO:0007669"/>
    <property type="project" value="UniProtKB-KW"/>
</dbReference>
<dbReference type="HAMAP" id="MF_00048">
    <property type="entry name" value="UPF0102"/>
    <property type="match status" value="1"/>
</dbReference>
<comment type="similarity">
    <text evidence="1 2">Belongs to the UPF0102 family.</text>
</comment>
<dbReference type="AlphaFoldDB" id="A0AAN0RDG2"/>
<keyword evidence="4" id="KW-0255">Endonuclease</keyword>
<dbReference type="GO" id="GO:0003676">
    <property type="term" value="F:nucleic acid binding"/>
    <property type="evidence" value="ECO:0007669"/>
    <property type="project" value="InterPro"/>
</dbReference>
<evidence type="ECO:0000256" key="1">
    <source>
        <dbReference type="ARBA" id="ARBA00006738"/>
    </source>
</evidence>
<evidence type="ECO:0000313" key="4">
    <source>
        <dbReference type="EMBL" id="AHJ62807.1"/>
    </source>
</evidence>
<dbReference type="InterPro" id="IPR003509">
    <property type="entry name" value="UPF0102_YraN-like"/>
</dbReference>